<dbReference type="InterPro" id="IPR007024">
    <property type="entry name" value="BLUF_domain"/>
</dbReference>
<dbReference type="InterPro" id="IPR036046">
    <property type="entry name" value="Acylphosphatase-like_dom_sf"/>
</dbReference>
<dbReference type="STRING" id="202956.BJN41_10870"/>
<accession>A0A1E8E0E1</accession>
<evidence type="ECO:0000259" key="1">
    <source>
        <dbReference type="PROSITE" id="PS50925"/>
    </source>
</evidence>
<evidence type="ECO:0000313" key="3">
    <source>
        <dbReference type="Proteomes" id="UP000186931"/>
    </source>
</evidence>
<dbReference type="AlphaFoldDB" id="A0A1E8E0E1"/>
<dbReference type="Gene3D" id="3.30.70.100">
    <property type="match status" value="1"/>
</dbReference>
<dbReference type="SUPFAM" id="SSF54975">
    <property type="entry name" value="Acylphosphatase/BLUF domain-like"/>
    <property type="match status" value="1"/>
</dbReference>
<dbReference type="EMBL" id="MKQS01000018">
    <property type="protein sequence ID" value="OFE43039.1"/>
    <property type="molecule type" value="Genomic_DNA"/>
</dbReference>
<sequence length="157" mass="18830">MLIRLCYASTRSEHQNDLLQEISDILATARQFNAAQHINGVLYYAEGHFFQCLEGEQQQLEQLFERIQQDPRHRDVFRFPDQILEHVHFSEWSMKYVHRHSQISSLFKKLGFDVFLPHRLDEKTVQQFLALLLDLEQTILPEKSQRGYKNRDYSNFF</sequence>
<evidence type="ECO:0000313" key="2">
    <source>
        <dbReference type="EMBL" id="OFE43039.1"/>
    </source>
</evidence>
<gene>
    <name evidence="2" type="ORF">BJN41_10870</name>
</gene>
<organism evidence="2 3">
    <name type="scientific">Acinetobacter towneri</name>
    <dbReference type="NCBI Taxonomy" id="202956"/>
    <lineage>
        <taxon>Bacteria</taxon>
        <taxon>Pseudomonadati</taxon>
        <taxon>Pseudomonadota</taxon>
        <taxon>Gammaproteobacteria</taxon>
        <taxon>Moraxellales</taxon>
        <taxon>Moraxellaceae</taxon>
        <taxon>Acinetobacter</taxon>
    </lineage>
</organism>
<comment type="caution">
    <text evidence="2">The sequence shown here is derived from an EMBL/GenBank/DDBJ whole genome shotgun (WGS) entry which is preliminary data.</text>
</comment>
<dbReference type="PROSITE" id="PS50925">
    <property type="entry name" value="BLUF"/>
    <property type="match status" value="1"/>
</dbReference>
<dbReference type="Pfam" id="PF04940">
    <property type="entry name" value="BLUF"/>
    <property type="match status" value="1"/>
</dbReference>
<dbReference type="GO" id="GO:0071949">
    <property type="term" value="F:FAD binding"/>
    <property type="evidence" value="ECO:0007669"/>
    <property type="project" value="InterPro"/>
</dbReference>
<feature type="domain" description="BLUF" evidence="1">
    <location>
        <begin position="2"/>
        <end position="95"/>
    </location>
</feature>
<name>A0A1E8E0E1_9GAMM</name>
<proteinExistence type="predicted"/>
<dbReference type="RefSeq" id="WP_070154993.1">
    <property type="nucleotide sequence ID" value="NZ_MKQS01000018.1"/>
</dbReference>
<reference evidence="2 3" key="1">
    <citation type="submission" date="2016-10" db="EMBL/GenBank/DDBJ databases">
        <title>Genome of airborne Acinetobacter sp. 5-2Ac02 in the hospital environment: Species near to Acinetobacter towneri.</title>
        <authorList>
            <person name="Barbosa B."/>
            <person name="Fernandez-Garcia L."/>
            <person name="Gato E."/>
            <person name="Leao R."/>
            <person name="Albano R."/>
            <person name="Fernandez B."/>
            <person name="Fernandez-Cuenca F."/>
            <person name="Marques E."/>
            <person name="Tomas M."/>
        </authorList>
    </citation>
    <scope>NUCLEOTIDE SEQUENCE [LARGE SCALE GENOMIC DNA]</scope>
    <source>
        <strain evidence="2 3">5-2Ac02</strain>
    </source>
</reference>
<protein>
    <submittedName>
        <fullName evidence="2">Blue light sensor protein</fullName>
    </submittedName>
</protein>
<dbReference type="SMART" id="SM01034">
    <property type="entry name" value="BLUF"/>
    <property type="match status" value="1"/>
</dbReference>
<dbReference type="Proteomes" id="UP000186931">
    <property type="component" value="Unassembled WGS sequence"/>
</dbReference>
<dbReference type="GO" id="GO:0009882">
    <property type="term" value="F:blue light photoreceptor activity"/>
    <property type="evidence" value="ECO:0007669"/>
    <property type="project" value="InterPro"/>
</dbReference>